<reference evidence="6 7" key="1">
    <citation type="submission" date="2019-06" db="EMBL/GenBank/DDBJ databases">
        <authorList>
            <person name="Broberg M."/>
        </authorList>
    </citation>
    <scope>NUCLEOTIDE SEQUENCE [LARGE SCALE GENOMIC DNA]</scope>
</reference>
<dbReference type="SMART" id="SM00066">
    <property type="entry name" value="GAL4"/>
    <property type="match status" value="1"/>
</dbReference>
<feature type="domain" description="Zn(2)-C6 fungal-type" evidence="5">
    <location>
        <begin position="25"/>
        <end position="55"/>
    </location>
</feature>
<evidence type="ECO:0000259" key="5">
    <source>
        <dbReference type="PROSITE" id="PS50048"/>
    </source>
</evidence>
<dbReference type="InterPro" id="IPR001138">
    <property type="entry name" value="Zn2Cys6_DnaBD"/>
</dbReference>
<keyword evidence="1" id="KW-0805">Transcription regulation</keyword>
<keyword evidence="7" id="KW-1185">Reference proteome</keyword>
<accession>A0ABY6V4A2</accession>
<evidence type="ECO:0000313" key="7">
    <source>
        <dbReference type="Proteomes" id="UP000766486"/>
    </source>
</evidence>
<dbReference type="Gene3D" id="4.10.240.10">
    <property type="entry name" value="Zn(2)-C6 fungal-type DNA-binding domain"/>
    <property type="match status" value="1"/>
</dbReference>
<keyword evidence="3" id="KW-0804">Transcription</keyword>
<evidence type="ECO:0000256" key="2">
    <source>
        <dbReference type="ARBA" id="ARBA00023125"/>
    </source>
</evidence>
<dbReference type="EMBL" id="CABFNS010000937">
    <property type="protein sequence ID" value="VUC37202.1"/>
    <property type="molecule type" value="Genomic_DNA"/>
</dbReference>
<dbReference type="InterPro" id="IPR036864">
    <property type="entry name" value="Zn2-C6_fun-type_DNA-bd_sf"/>
</dbReference>
<dbReference type="PANTHER" id="PTHR31069">
    <property type="entry name" value="OLEATE-ACTIVATED TRANSCRIPTION FACTOR 1-RELATED"/>
    <property type="match status" value="1"/>
</dbReference>
<dbReference type="SUPFAM" id="SSF57701">
    <property type="entry name" value="Zn2/Cys6 DNA-binding domain"/>
    <property type="match status" value="1"/>
</dbReference>
<comment type="caution">
    <text evidence="6">The sequence shown here is derived from an EMBL/GenBank/DDBJ whole genome shotgun (WGS) entry which is preliminary data.</text>
</comment>
<dbReference type="CDD" id="cd00067">
    <property type="entry name" value="GAL4"/>
    <property type="match status" value="1"/>
</dbReference>
<evidence type="ECO:0000256" key="4">
    <source>
        <dbReference type="ARBA" id="ARBA00023242"/>
    </source>
</evidence>
<evidence type="ECO:0000256" key="3">
    <source>
        <dbReference type="ARBA" id="ARBA00023163"/>
    </source>
</evidence>
<name>A0ABY6V4A2_BIOOC</name>
<dbReference type="PANTHER" id="PTHR31069:SF32">
    <property type="entry name" value="ARGININE METABOLISM REGULATION PROTEIN II"/>
    <property type="match status" value="1"/>
</dbReference>
<sequence length="383" mass="41213">MSDVNQGQHTPPVFFDGKLAKLRASCDACNESKVRCSQSRPKCARCQRQGVLCVYGLSRRTHKAAPRVGDAQRAVEPLGATIPSASMYPQLSPVTSQSAGTAEGEMEVVCAAGDDFINVSEEVDETPESIFSSFNVPGGFDRFFENPMGSQGDTLSTDIGFSSLVASTSSPATKTCDSLYLDGRGGPGSYDCSCTSQLTKHMLDLFSLLQRQKRASIDVQLSSLKYAVKQADASLGCPCTTGDDVKIVIVAACIGRILQGFDAALRALAEAKARSLRRVAEHETSASADLPRMCSWGVLELEEDDEGDLRQHIWLMQFRKLEALLSHFSATISQLSHSGDSRNAAHGMVGEYIDIWLGQKAQCIRDLCATQGPASLGTRKPSN</sequence>
<gene>
    <name evidence="6" type="ORF">CLO192961_LOCUS466272</name>
</gene>
<keyword evidence="2" id="KW-0238">DNA-binding</keyword>
<protein>
    <recommendedName>
        <fullName evidence="5">Zn(2)-C6 fungal-type domain-containing protein</fullName>
    </recommendedName>
</protein>
<evidence type="ECO:0000313" key="6">
    <source>
        <dbReference type="EMBL" id="VUC37202.1"/>
    </source>
</evidence>
<keyword evidence="4" id="KW-0539">Nucleus</keyword>
<dbReference type="PROSITE" id="PS50048">
    <property type="entry name" value="ZN2_CY6_FUNGAL_2"/>
    <property type="match status" value="1"/>
</dbReference>
<dbReference type="Proteomes" id="UP000766486">
    <property type="component" value="Unassembled WGS sequence"/>
</dbReference>
<organism evidence="6 7">
    <name type="scientific">Bionectria ochroleuca</name>
    <name type="common">Gliocladium roseum</name>
    <dbReference type="NCBI Taxonomy" id="29856"/>
    <lineage>
        <taxon>Eukaryota</taxon>
        <taxon>Fungi</taxon>
        <taxon>Dikarya</taxon>
        <taxon>Ascomycota</taxon>
        <taxon>Pezizomycotina</taxon>
        <taxon>Sordariomycetes</taxon>
        <taxon>Hypocreomycetidae</taxon>
        <taxon>Hypocreales</taxon>
        <taxon>Bionectriaceae</taxon>
        <taxon>Clonostachys</taxon>
    </lineage>
</organism>
<dbReference type="PRINTS" id="PR00755">
    <property type="entry name" value="AFLATOXINBRP"/>
</dbReference>
<dbReference type="Pfam" id="PF00172">
    <property type="entry name" value="Zn_clus"/>
    <property type="match status" value="1"/>
</dbReference>
<dbReference type="InterPro" id="IPR050675">
    <property type="entry name" value="OAF3"/>
</dbReference>
<evidence type="ECO:0000256" key="1">
    <source>
        <dbReference type="ARBA" id="ARBA00023015"/>
    </source>
</evidence>
<proteinExistence type="predicted"/>